<proteinExistence type="inferred from homology"/>
<dbReference type="SUPFAM" id="SSF47113">
    <property type="entry name" value="Histone-fold"/>
    <property type="match status" value="1"/>
</dbReference>
<dbReference type="GO" id="GO:0000776">
    <property type="term" value="C:kinetochore"/>
    <property type="evidence" value="ECO:0007669"/>
    <property type="project" value="InterPro"/>
</dbReference>
<dbReference type="GO" id="GO:0000278">
    <property type="term" value="P:mitotic cell cycle"/>
    <property type="evidence" value="ECO:0007669"/>
    <property type="project" value="TreeGrafter"/>
</dbReference>
<gene>
    <name evidence="8" type="ORF">KP79_PYT13860</name>
</gene>
<keyword evidence="9" id="KW-1185">Reference proteome</keyword>
<feature type="domain" description="CENP-T/Histone H4 histone fold" evidence="7">
    <location>
        <begin position="782"/>
        <end position="878"/>
    </location>
</feature>
<feature type="region of interest" description="Disordered" evidence="6">
    <location>
        <begin position="109"/>
        <end position="517"/>
    </location>
</feature>
<evidence type="ECO:0000256" key="6">
    <source>
        <dbReference type="SAM" id="MobiDB-lite"/>
    </source>
</evidence>
<evidence type="ECO:0000313" key="8">
    <source>
        <dbReference type="EMBL" id="OWF35630.1"/>
    </source>
</evidence>
<feature type="compositionally biased region" description="Acidic residues" evidence="6">
    <location>
        <begin position="648"/>
        <end position="705"/>
    </location>
</feature>
<dbReference type="STRING" id="6573.A0A210PGN2"/>
<dbReference type="Gene3D" id="1.10.20.10">
    <property type="entry name" value="Histone, subunit A"/>
    <property type="match status" value="1"/>
</dbReference>
<name>A0A210PGN2_MIZYE</name>
<feature type="compositionally biased region" description="Polar residues" evidence="6">
    <location>
        <begin position="498"/>
        <end position="517"/>
    </location>
</feature>
<organism evidence="8 9">
    <name type="scientific">Mizuhopecten yessoensis</name>
    <name type="common">Japanese scallop</name>
    <name type="synonym">Patinopecten yessoensis</name>
    <dbReference type="NCBI Taxonomy" id="6573"/>
    <lineage>
        <taxon>Eukaryota</taxon>
        <taxon>Metazoa</taxon>
        <taxon>Spiralia</taxon>
        <taxon>Lophotrochozoa</taxon>
        <taxon>Mollusca</taxon>
        <taxon>Bivalvia</taxon>
        <taxon>Autobranchia</taxon>
        <taxon>Pteriomorphia</taxon>
        <taxon>Pectinida</taxon>
        <taxon>Pectinoidea</taxon>
        <taxon>Pectinidae</taxon>
        <taxon>Mizuhopecten</taxon>
    </lineage>
</organism>
<feature type="compositionally biased region" description="Low complexity" evidence="6">
    <location>
        <begin position="156"/>
        <end position="173"/>
    </location>
</feature>
<dbReference type="InterPro" id="IPR035425">
    <property type="entry name" value="CENP-T/H4_C"/>
</dbReference>
<sequence>MEETPKSLIEGFIQTAQTHHTVVPKRWRHALTRTPDKLPSPGVGTRSATKRKQSDLPEKTPRTMIETYMTNAKTELLSTSRTRRRRSFPAAPVNVTADNFTPRTNIAKLIEQGEEETPYIRPRTRRSSRKSLPALPVNDTIQLLPMSPSIEEEQSRMNSTLRSSRRSNAASTRGNTIAESVRKRKRQSSTRSVTNQTLEDIDDSIHLLPDSSSGDEAMETADNRKQSPMRNSQRSKLPSSSQMFNFKEVLSTYEETEQERDNINTDDNLSEKVLPPSSPEKETSSKSSPMKIPETQEIHDSQNRTAIDHRIHRSSIYIPETQEDSMAGESETQEDSMAGESETQEDIVAGESETLESSPLRPLPSSQSEDGAEADNEDEEDEGSQSILLHKDQTSTEKDVNKGGRRRSLFGNRTYSGNDVSEKDERKSLPRDQPSTQSDVIEGGRRRSLPRDRSSSGNDLGEKVLRRSLHRDQTSSEDNVIEKDGRKSMHSDKASKHANVSGNAIENAGSDHNQQRTFAPEMISSVKPFDYTENEQNNSIFDKSTSLVGMEDRDDTSVRGNTYKGLAHASSTAEDMDLAHPSSTAEDMGLAHASSTAEDMDLAHPSTTAEDMDLAHPSSTAEDMDLAHPSTTAEDKQGSDEEASVHEVEEEEGQNLEEEGQMEADFVLDEESAHVEEEEPLDKDADVENQSDEEDEEMTEEVTEDVTENYRLAKTPHLATPQDSQRPAVRPLTDVLKSRNSALPLRSVNEVLKDRGNTTPPKSKEKEVKITQRKTKAKTRQSAPLPVSVIKKVFGHYCKMKVSSDVLPGLINATEKFFRQVPADIEAYCHHAGRKTIDETDVELLMMRQRLIKDNKSLNVLIEENLPLEYRLQLIPIARSGNIVYPK</sequence>
<dbReference type="AlphaFoldDB" id="A0A210PGN2"/>
<feature type="compositionally biased region" description="Polar residues" evidence="6">
    <location>
        <begin position="226"/>
        <end position="244"/>
    </location>
</feature>
<dbReference type="OrthoDB" id="10071681at2759"/>
<reference evidence="8 9" key="1">
    <citation type="journal article" date="2017" name="Nat. Ecol. Evol.">
        <title>Scallop genome provides insights into evolution of bilaterian karyotype and development.</title>
        <authorList>
            <person name="Wang S."/>
            <person name="Zhang J."/>
            <person name="Jiao W."/>
            <person name="Li J."/>
            <person name="Xun X."/>
            <person name="Sun Y."/>
            <person name="Guo X."/>
            <person name="Huan P."/>
            <person name="Dong B."/>
            <person name="Zhang L."/>
            <person name="Hu X."/>
            <person name="Sun X."/>
            <person name="Wang J."/>
            <person name="Zhao C."/>
            <person name="Wang Y."/>
            <person name="Wang D."/>
            <person name="Huang X."/>
            <person name="Wang R."/>
            <person name="Lv J."/>
            <person name="Li Y."/>
            <person name="Zhang Z."/>
            <person name="Liu B."/>
            <person name="Lu W."/>
            <person name="Hui Y."/>
            <person name="Liang J."/>
            <person name="Zhou Z."/>
            <person name="Hou R."/>
            <person name="Li X."/>
            <person name="Liu Y."/>
            <person name="Li H."/>
            <person name="Ning X."/>
            <person name="Lin Y."/>
            <person name="Zhao L."/>
            <person name="Xing Q."/>
            <person name="Dou J."/>
            <person name="Li Y."/>
            <person name="Mao J."/>
            <person name="Guo H."/>
            <person name="Dou H."/>
            <person name="Li T."/>
            <person name="Mu C."/>
            <person name="Jiang W."/>
            <person name="Fu Q."/>
            <person name="Fu X."/>
            <person name="Miao Y."/>
            <person name="Liu J."/>
            <person name="Yu Q."/>
            <person name="Li R."/>
            <person name="Liao H."/>
            <person name="Li X."/>
            <person name="Kong Y."/>
            <person name="Jiang Z."/>
            <person name="Chourrout D."/>
            <person name="Li R."/>
            <person name="Bao Z."/>
        </authorList>
    </citation>
    <scope>NUCLEOTIDE SEQUENCE [LARGE SCALE GENOMIC DNA]</scope>
    <source>
        <strain evidence="8 9">PY_sf001</strain>
    </source>
</reference>
<comment type="caution">
    <text evidence="8">The sequence shown here is derived from an EMBL/GenBank/DDBJ whole genome shotgun (WGS) entry which is preliminary data.</text>
</comment>
<dbReference type="PANTHER" id="PTHR46904:SF1">
    <property type="entry name" value="CENTROMERE PROTEIN T"/>
    <property type="match status" value="1"/>
</dbReference>
<protein>
    <submittedName>
        <fullName evidence="8">Centromere protein T</fullName>
    </submittedName>
</protein>
<comment type="similarity">
    <text evidence="3">Belongs to the CENP-T/CNN1 family.</text>
</comment>
<evidence type="ECO:0000256" key="4">
    <source>
        <dbReference type="ARBA" id="ARBA00022454"/>
    </source>
</evidence>
<dbReference type="EMBL" id="NEDP02076717">
    <property type="protein sequence ID" value="OWF35630.1"/>
    <property type="molecule type" value="Genomic_DNA"/>
</dbReference>
<keyword evidence="4" id="KW-0158">Chromosome</keyword>
<evidence type="ECO:0000256" key="3">
    <source>
        <dbReference type="ARBA" id="ARBA00010137"/>
    </source>
</evidence>
<evidence type="ECO:0000256" key="5">
    <source>
        <dbReference type="ARBA" id="ARBA00023242"/>
    </source>
</evidence>
<feature type="region of interest" description="Disordered" evidence="6">
    <location>
        <begin position="30"/>
        <end position="60"/>
    </location>
</feature>
<feature type="compositionally biased region" description="Low complexity" evidence="6">
    <location>
        <begin position="351"/>
        <end position="369"/>
    </location>
</feature>
<evidence type="ECO:0000256" key="2">
    <source>
        <dbReference type="ARBA" id="ARBA00004286"/>
    </source>
</evidence>
<dbReference type="Pfam" id="PF15511">
    <property type="entry name" value="CENP-T_C"/>
    <property type="match status" value="1"/>
</dbReference>
<dbReference type="GO" id="GO:0051382">
    <property type="term" value="P:kinetochore assembly"/>
    <property type="evidence" value="ECO:0007669"/>
    <property type="project" value="InterPro"/>
</dbReference>
<dbReference type="GO" id="GO:0046982">
    <property type="term" value="F:protein heterodimerization activity"/>
    <property type="evidence" value="ECO:0007669"/>
    <property type="project" value="InterPro"/>
</dbReference>
<dbReference type="Proteomes" id="UP000242188">
    <property type="component" value="Unassembled WGS sequence"/>
</dbReference>
<dbReference type="InterPro" id="IPR028255">
    <property type="entry name" value="CENP-T"/>
</dbReference>
<evidence type="ECO:0000259" key="7">
    <source>
        <dbReference type="Pfam" id="PF15511"/>
    </source>
</evidence>
<dbReference type="GO" id="GO:0003677">
    <property type="term" value="F:DNA binding"/>
    <property type="evidence" value="ECO:0007669"/>
    <property type="project" value="InterPro"/>
</dbReference>
<keyword evidence="5" id="KW-0539">Nucleus</keyword>
<comment type="subcellular location">
    <subcellularLocation>
        <location evidence="2">Chromosome</location>
    </subcellularLocation>
    <subcellularLocation>
        <location evidence="1">Nucleus</location>
    </subcellularLocation>
</comment>
<feature type="compositionally biased region" description="Basic and acidic residues" evidence="6">
    <location>
        <begin position="389"/>
        <end position="402"/>
    </location>
</feature>
<feature type="compositionally biased region" description="Basic and acidic residues" evidence="6">
    <location>
        <begin position="633"/>
        <end position="647"/>
    </location>
</feature>
<feature type="compositionally biased region" description="Basic and acidic residues" evidence="6">
    <location>
        <begin position="420"/>
        <end position="430"/>
    </location>
</feature>
<feature type="region of interest" description="Disordered" evidence="6">
    <location>
        <begin position="529"/>
        <end position="705"/>
    </location>
</feature>
<feature type="compositionally biased region" description="Polar residues" evidence="6">
    <location>
        <begin position="534"/>
        <end position="547"/>
    </location>
</feature>
<evidence type="ECO:0000256" key="1">
    <source>
        <dbReference type="ARBA" id="ARBA00004123"/>
    </source>
</evidence>
<feature type="compositionally biased region" description="Acidic residues" evidence="6">
    <location>
        <begin position="370"/>
        <end position="383"/>
    </location>
</feature>
<feature type="compositionally biased region" description="Basic and acidic residues" evidence="6">
    <location>
        <begin position="442"/>
        <end position="495"/>
    </location>
</feature>
<accession>A0A210PGN2</accession>
<evidence type="ECO:0000313" key="9">
    <source>
        <dbReference type="Proteomes" id="UP000242188"/>
    </source>
</evidence>
<feature type="compositionally biased region" description="Polar residues" evidence="6">
    <location>
        <begin position="189"/>
        <end position="198"/>
    </location>
</feature>
<dbReference type="GO" id="GO:0007059">
    <property type="term" value="P:chromosome segregation"/>
    <property type="evidence" value="ECO:0007669"/>
    <property type="project" value="TreeGrafter"/>
</dbReference>
<feature type="compositionally biased region" description="Basic and acidic residues" evidence="6">
    <location>
        <begin position="294"/>
        <end position="309"/>
    </location>
</feature>
<dbReference type="PANTHER" id="PTHR46904">
    <property type="entry name" value="CENTROMERE PROTEIN T"/>
    <property type="match status" value="1"/>
</dbReference>
<dbReference type="CDD" id="cd22920">
    <property type="entry name" value="HFD_CENP-T"/>
    <property type="match status" value="1"/>
</dbReference>
<dbReference type="InterPro" id="IPR009072">
    <property type="entry name" value="Histone-fold"/>
</dbReference>
<dbReference type="GO" id="GO:0005634">
    <property type="term" value="C:nucleus"/>
    <property type="evidence" value="ECO:0007669"/>
    <property type="project" value="UniProtKB-SubCell"/>
</dbReference>